<dbReference type="AlphaFoldDB" id="A0A0M4NU79"/>
<feature type="active site" evidence="2">
    <location>
        <position position="17"/>
    </location>
</feature>
<name>A0A0M4NU79_LEPIR</name>
<dbReference type="GO" id="GO:0000287">
    <property type="term" value="F:magnesium ion binding"/>
    <property type="evidence" value="ECO:0007669"/>
    <property type="project" value="UniProtKB-UniRule"/>
</dbReference>
<dbReference type="NCBIfam" id="NF011415">
    <property type="entry name" value="PRK14842.1"/>
    <property type="match status" value="1"/>
</dbReference>
<keyword evidence="2" id="KW-0479">Metal-binding</keyword>
<dbReference type="NCBIfam" id="TIGR00055">
    <property type="entry name" value="uppS"/>
    <property type="match status" value="1"/>
</dbReference>
<reference evidence="3 4" key="1">
    <citation type="journal article" date="2015" name="Genome Announc.">
        <title>Whole-Genome Sequence of Leptospira interrogans Serovar Hardjo Subtype Hardjoprajitno Strain Norma, Isolated from Cattle in a Leptospirosis Outbreak in Brazil.</title>
        <authorList>
            <person name="Cosate M.R."/>
            <person name="Soares S.C."/>
            <person name="Mendes T.A."/>
            <person name="Raittz R.T."/>
            <person name="Moreira E.C."/>
            <person name="Leite R."/>
            <person name="Fernandes G.R."/>
            <person name="Haddad J.P."/>
            <person name="Ortega J.M."/>
        </authorList>
    </citation>
    <scope>NUCLEOTIDE SEQUENCE [LARGE SCALE GENOMIC DNA]</scope>
    <source>
        <strain evidence="3 4">Norma</strain>
    </source>
</reference>
<dbReference type="SUPFAM" id="SSF64005">
    <property type="entry name" value="Undecaprenyl diphosphate synthase"/>
    <property type="match status" value="1"/>
</dbReference>
<keyword evidence="2" id="KW-0460">Magnesium</keyword>
<dbReference type="InterPro" id="IPR001441">
    <property type="entry name" value="UPP_synth-like"/>
</dbReference>
<dbReference type="InterPro" id="IPR036424">
    <property type="entry name" value="UPP_synth-like_sf"/>
</dbReference>
<protein>
    <recommendedName>
        <fullName evidence="2">Isoprenyl transferase</fullName>
        <ecNumber evidence="2">2.5.1.-</ecNumber>
    </recommendedName>
</protein>
<dbReference type="EC" id="2.5.1.-" evidence="2"/>
<feature type="active site" description="Proton acceptor" evidence="2">
    <location>
        <position position="65"/>
    </location>
</feature>
<evidence type="ECO:0000256" key="2">
    <source>
        <dbReference type="HAMAP-Rule" id="MF_01139"/>
    </source>
</evidence>
<dbReference type="GO" id="GO:0045547">
    <property type="term" value="F:ditrans,polycis-polyprenyl diphosphate synthase [(2E,6E)-farnesyl diphosphate specific] activity"/>
    <property type="evidence" value="ECO:0007669"/>
    <property type="project" value="TreeGrafter"/>
</dbReference>
<dbReference type="PANTHER" id="PTHR10291">
    <property type="entry name" value="DEHYDRODOLICHYL DIPHOSPHATE SYNTHASE FAMILY MEMBER"/>
    <property type="match status" value="1"/>
</dbReference>
<feature type="binding site" evidence="2">
    <location>
        <position position="34"/>
    </location>
    <ligand>
        <name>substrate</name>
    </ligand>
</feature>
<feature type="binding site" evidence="2">
    <location>
        <position position="22"/>
    </location>
    <ligand>
        <name>substrate</name>
    </ligand>
</feature>
<dbReference type="PROSITE" id="PS01066">
    <property type="entry name" value="UPP_SYNTHASE"/>
    <property type="match status" value="1"/>
</dbReference>
<feature type="binding site" evidence="2">
    <location>
        <begin position="18"/>
        <end position="21"/>
    </location>
    <ligand>
        <name>substrate</name>
    </ligand>
</feature>
<evidence type="ECO:0000313" key="4">
    <source>
        <dbReference type="Proteomes" id="UP000056502"/>
    </source>
</evidence>
<comment type="similarity">
    <text evidence="2">Belongs to the UPP synthase family.</text>
</comment>
<feature type="binding site" evidence="2">
    <location>
        <position position="66"/>
    </location>
    <ligand>
        <name>substrate</name>
    </ligand>
</feature>
<feature type="binding site" evidence="2">
    <location>
        <position position="30"/>
    </location>
    <ligand>
        <name>substrate</name>
    </ligand>
</feature>
<keyword evidence="1 2" id="KW-0808">Transferase</keyword>
<dbReference type="SMR" id="A0A0M4NU79"/>
<feature type="binding site" evidence="2">
    <location>
        <begin position="62"/>
        <end position="64"/>
    </location>
    <ligand>
        <name>substrate</name>
    </ligand>
</feature>
<dbReference type="Pfam" id="PF01255">
    <property type="entry name" value="Prenyltransf"/>
    <property type="match status" value="1"/>
</dbReference>
<dbReference type="CDD" id="cd00475">
    <property type="entry name" value="Cis_IPPS"/>
    <property type="match status" value="1"/>
</dbReference>
<dbReference type="HAMAP" id="MF_01139">
    <property type="entry name" value="ISPT"/>
    <property type="match status" value="1"/>
</dbReference>
<organism evidence="3">
    <name type="scientific">Leptospira interrogans serovar Hardjo str. Norma</name>
    <dbReference type="NCBI Taxonomy" id="1279460"/>
    <lineage>
        <taxon>Bacteria</taxon>
        <taxon>Pseudomonadati</taxon>
        <taxon>Spirochaetota</taxon>
        <taxon>Spirochaetia</taxon>
        <taxon>Leptospirales</taxon>
        <taxon>Leptospiraceae</taxon>
        <taxon>Leptospira</taxon>
    </lineage>
</organism>
<feature type="binding site" evidence="2">
    <location>
        <position position="17"/>
    </location>
    <ligand>
        <name>Mg(2+)</name>
        <dbReference type="ChEBI" id="CHEBI:18420"/>
    </ligand>
</feature>
<evidence type="ECO:0000313" key="3">
    <source>
        <dbReference type="EMBL" id="ALE38324.1"/>
    </source>
</evidence>
<feature type="binding site" evidence="2">
    <location>
        <position position="186"/>
    </location>
    <ligand>
        <name>substrate</name>
    </ligand>
</feature>
<proteinExistence type="inferred from homology"/>
<feature type="binding site" evidence="2">
    <location>
        <position position="205"/>
    </location>
    <ligand>
        <name>Mg(2+)</name>
        <dbReference type="ChEBI" id="CHEBI:18420"/>
    </ligand>
</feature>
<comment type="function">
    <text evidence="2">Catalyzes the condensation of isopentenyl diphosphate (IPP) with allylic pyrophosphates generating different type of terpenoids.</text>
</comment>
<sequence>MGLFESNLPKHIAVIMDGNGRWATSRGKSRSEGHREGAQAIDRLMDASLELGLKNISLYAFSTENWKRPVTEIRSIFSLLIEFIETRLDTIHKRGIRILHSGSRKKLTRGVLDKIDFAVDKTQKNKNLTVNFCLNYGSRDELLRAAQELFLERKRSKVALEKPLKEKEFEKFLYTSILPPVDLLIRTAGEQRLSNFLLWQSAYAELYFTDTLWPEFDKNSLVDSLKWYETRTRKFGGLTNG</sequence>
<dbReference type="Gene3D" id="3.40.1180.10">
    <property type="entry name" value="Decaprenyl diphosphate synthase-like"/>
    <property type="match status" value="1"/>
</dbReference>
<dbReference type="Proteomes" id="UP000056502">
    <property type="component" value="Chromosome I"/>
</dbReference>
<feature type="binding site" evidence="2">
    <location>
        <begin position="192"/>
        <end position="194"/>
    </location>
    <ligand>
        <name>substrate</name>
    </ligand>
</feature>
<gene>
    <name evidence="3" type="primary">uppS</name>
    <name evidence="3" type="ORF">G436_1116</name>
</gene>
<feature type="binding site" evidence="2">
    <location>
        <position position="68"/>
    </location>
    <ligand>
        <name>substrate</name>
    </ligand>
</feature>
<comment type="subunit">
    <text evidence="2">Homodimer.</text>
</comment>
<dbReference type="PATRIC" id="fig|1279460.3.peg.1122"/>
<dbReference type="GO" id="GO:0016094">
    <property type="term" value="P:polyprenol biosynthetic process"/>
    <property type="evidence" value="ECO:0007669"/>
    <property type="project" value="TreeGrafter"/>
</dbReference>
<dbReference type="PANTHER" id="PTHR10291:SF0">
    <property type="entry name" value="DEHYDRODOLICHYL DIPHOSPHATE SYNTHASE 2"/>
    <property type="match status" value="1"/>
</dbReference>
<accession>A0A0M4NU79</accession>
<evidence type="ECO:0000256" key="1">
    <source>
        <dbReference type="ARBA" id="ARBA00022679"/>
    </source>
</evidence>
<comment type="cofactor">
    <cofactor evidence="2">
        <name>Mg(2+)</name>
        <dbReference type="ChEBI" id="CHEBI:18420"/>
    </cofactor>
    <text evidence="2">Binds 2 magnesium ions per subunit.</text>
</comment>
<dbReference type="InterPro" id="IPR018520">
    <property type="entry name" value="UPP_synth-like_CS"/>
</dbReference>
<dbReference type="EMBL" id="CP012603">
    <property type="protein sequence ID" value="ALE38324.1"/>
    <property type="molecule type" value="Genomic_DNA"/>
</dbReference>